<dbReference type="EMBL" id="CAJQZP010001188">
    <property type="protein sequence ID" value="CAG5027487.1"/>
    <property type="molecule type" value="Genomic_DNA"/>
</dbReference>
<name>A0A8S3XIE2_PARAO</name>
<reference evidence="1" key="1">
    <citation type="submission" date="2021-04" db="EMBL/GenBank/DDBJ databases">
        <authorList>
            <person name="Tunstrom K."/>
        </authorList>
    </citation>
    <scope>NUCLEOTIDE SEQUENCE</scope>
</reference>
<protein>
    <submittedName>
        <fullName evidence="1">(apollo) hypothetical protein</fullName>
    </submittedName>
</protein>
<gene>
    <name evidence="1" type="ORF">PAPOLLO_LOCUS18839</name>
</gene>
<dbReference type="AlphaFoldDB" id="A0A8S3XIE2"/>
<comment type="caution">
    <text evidence="1">The sequence shown here is derived from an EMBL/GenBank/DDBJ whole genome shotgun (WGS) entry which is preliminary data.</text>
</comment>
<accession>A0A8S3XIE2</accession>
<organism evidence="1 2">
    <name type="scientific">Parnassius apollo</name>
    <name type="common">Apollo butterfly</name>
    <name type="synonym">Papilio apollo</name>
    <dbReference type="NCBI Taxonomy" id="110799"/>
    <lineage>
        <taxon>Eukaryota</taxon>
        <taxon>Metazoa</taxon>
        <taxon>Ecdysozoa</taxon>
        <taxon>Arthropoda</taxon>
        <taxon>Hexapoda</taxon>
        <taxon>Insecta</taxon>
        <taxon>Pterygota</taxon>
        <taxon>Neoptera</taxon>
        <taxon>Endopterygota</taxon>
        <taxon>Lepidoptera</taxon>
        <taxon>Glossata</taxon>
        <taxon>Ditrysia</taxon>
        <taxon>Papilionoidea</taxon>
        <taxon>Papilionidae</taxon>
        <taxon>Parnassiinae</taxon>
        <taxon>Parnassini</taxon>
        <taxon>Parnassius</taxon>
        <taxon>Parnassius</taxon>
    </lineage>
</organism>
<evidence type="ECO:0000313" key="2">
    <source>
        <dbReference type="Proteomes" id="UP000691718"/>
    </source>
</evidence>
<sequence length="122" mass="13487">MARRAHSPQIYDSSIAFLRGVAKSIRVALHFPGGRKHLGMESRLISGTEDIMECHSRKKAPLIGSSQLNPDIKSFWRKHLAKKMTGVVHPLGSKVWATVDSTERLVHDLGGGSSLIRYVKVS</sequence>
<dbReference type="Proteomes" id="UP000691718">
    <property type="component" value="Unassembled WGS sequence"/>
</dbReference>
<evidence type="ECO:0000313" key="1">
    <source>
        <dbReference type="EMBL" id="CAG5027487.1"/>
    </source>
</evidence>
<keyword evidence="2" id="KW-1185">Reference proteome</keyword>
<proteinExistence type="predicted"/>